<proteinExistence type="inferred from homology"/>
<feature type="domain" description="RNA polymerase sigma-70 region 2" evidence="5">
    <location>
        <begin position="23"/>
        <end position="88"/>
    </location>
</feature>
<evidence type="ECO:0000256" key="1">
    <source>
        <dbReference type="ARBA" id="ARBA00010641"/>
    </source>
</evidence>
<evidence type="ECO:0000256" key="3">
    <source>
        <dbReference type="ARBA" id="ARBA00023082"/>
    </source>
</evidence>
<evidence type="ECO:0000256" key="2">
    <source>
        <dbReference type="ARBA" id="ARBA00023015"/>
    </source>
</evidence>
<keyword evidence="4" id="KW-0804">Transcription</keyword>
<keyword evidence="2" id="KW-0805">Transcription regulation</keyword>
<dbReference type="Pfam" id="PF08281">
    <property type="entry name" value="Sigma70_r4_2"/>
    <property type="match status" value="1"/>
</dbReference>
<dbReference type="InterPro" id="IPR014284">
    <property type="entry name" value="RNA_pol_sigma-70_dom"/>
</dbReference>
<evidence type="ECO:0000259" key="5">
    <source>
        <dbReference type="Pfam" id="PF04542"/>
    </source>
</evidence>
<feature type="domain" description="RNA polymerase sigma factor 70 region 4 type 2" evidence="6">
    <location>
        <begin position="115"/>
        <end position="165"/>
    </location>
</feature>
<dbReference type="InterPro" id="IPR014300">
    <property type="entry name" value="RNA_pol_sigma-V"/>
</dbReference>
<evidence type="ECO:0000313" key="7">
    <source>
        <dbReference type="EMBL" id="MDQ0226554.1"/>
    </source>
</evidence>
<name>A0ABT9Z2R7_9BACI</name>
<dbReference type="InterPro" id="IPR013325">
    <property type="entry name" value="RNA_pol_sigma_r2"/>
</dbReference>
<comment type="similarity">
    <text evidence="1">Belongs to the sigma-70 factor family. ECF subfamily.</text>
</comment>
<dbReference type="PANTHER" id="PTHR43133">
    <property type="entry name" value="RNA POLYMERASE ECF-TYPE SIGMA FACTO"/>
    <property type="match status" value="1"/>
</dbReference>
<dbReference type="NCBIfam" id="TIGR02954">
    <property type="entry name" value="Sig70_famx3"/>
    <property type="match status" value="1"/>
</dbReference>
<comment type="caution">
    <text evidence="7">The sequence shown here is derived from an EMBL/GenBank/DDBJ whole genome shotgun (WGS) entry which is preliminary data.</text>
</comment>
<dbReference type="PANTHER" id="PTHR43133:SF51">
    <property type="entry name" value="RNA POLYMERASE SIGMA FACTOR"/>
    <property type="match status" value="1"/>
</dbReference>
<dbReference type="CDD" id="cd06171">
    <property type="entry name" value="Sigma70_r4"/>
    <property type="match status" value="1"/>
</dbReference>
<dbReference type="NCBIfam" id="TIGR02937">
    <property type="entry name" value="sigma70-ECF"/>
    <property type="match status" value="1"/>
</dbReference>
<dbReference type="InterPro" id="IPR039425">
    <property type="entry name" value="RNA_pol_sigma-70-like"/>
</dbReference>
<keyword evidence="8" id="KW-1185">Reference proteome</keyword>
<dbReference type="RefSeq" id="WP_174881401.1">
    <property type="nucleotide sequence ID" value="NZ_CADEPK010000353.1"/>
</dbReference>
<keyword evidence="3" id="KW-0731">Sigma factor</keyword>
<dbReference type="SUPFAM" id="SSF88946">
    <property type="entry name" value="Sigma2 domain of RNA polymerase sigma factors"/>
    <property type="match status" value="1"/>
</dbReference>
<evidence type="ECO:0000259" key="6">
    <source>
        <dbReference type="Pfam" id="PF08281"/>
    </source>
</evidence>
<protein>
    <submittedName>
        <fullName evidence="7">RNA polymerase sigma-70 factor (ECF subfamily)</fullName>
    </submittedName>
</protein>
<dbReference type="Gene3D" id="1.10.10.10">
    <property type="entry name" value="Winged helix-like DNA-binding domain superfamily/Winged helix DNA-binding domain"/>
    <property type="match status" value="1"/>
</dbReference>
<dbReference type="Gene3D" id="1.10.1740.10">
    <property type="match status" value="1"/>
</dbReference>
<dbReference type="InterPro" id="IPR007627">
    <property type="entry name" value="RNA_pol_sigma70_r2"/>
</dbReference>
<dbReference type="Pfam" id="PF04542">
    <property type="entry name" value="Sigma70_r2"/>
    <property type="match status" value="1"/>
</dbReference>
<gene>
    <name evidence="7" type="ORF">J2S02_002899</name>
</gene>
<sequence length="176" mass="21019">MREKEQRLVKKAIKGNRHAFEKLIKEHYEQIYRTAFLYVHNEADALDAVQEATYQAIISIHTLKKPEYFLTWFTKIVIRCSSKIIKKRTNVVQMSEEVQNQLQQQVIQYDDSIHILDAVRQLKENYRMTIILFYYHDYSIKMISEFMGIPEGTVKTNLSRGKEMLKKYLQEEESYG</sequence>
<dbReference type="InterPro" id="IPR013249">
    <property type="entry name" value="RNA_pol_sigma70_r4_t2"/>
</dbReference>
<dbReference type="InterPro" id="IPR013324">
    <property type="entry name" value="RNA_pol_sigma_r3/r4-like"/>
</dbReference>
<dbReference type="SUPFAM" id="SSF88659">
    <property type="entry name" value="Sigma3 and sigma4 domains of RNA polymerase sigma factors"/>
    <property type="match status" value="1"/>
</dbReference>
<dbReference type="InterPro" id="IPR036388">
    <property type="entry name" value="WH-like_DNA-bd_sf"/>
</dbReference>
<dbReference type="EMBL" id="JAUSTZ010000005">
    <property type="protein sequence ID" value="MDQ0226554.1"/>
    <property type="molecule type" value="Genomic_DNA"/>
</dbReference>
<evidence type="ECO:0000256" key="4">
    <source>
        <dbReference type="ARBA" id="ARBA00023163"/>
    </source>
</evidence>
<reference evidence="7 8" key="1">
    <citation type="submission" date="2023-07" db="EMBL/GenBank/DDBJ databases">
        <title>Genomic Encyclopedia of Type Strains, Phase IV (KMG-IV): sequencing the most valuable type-strain genomes for metagenomic binning, comparative biology and taxonomic classification.</title>
        <authorList>
            <person name="Goeker M."/>
        </authorList>
    </citation>
    <scope>NUCLEOTIDE SEQUENCE [LARGE SCALE GENOMIC DNA]</scope>
    <source>
        <strain evidence="7 8">DSM 17723</strain>
    </source>
</reference>
<organism evidence="7 8">
    <name type="scientific">Metabacillus niabensis</name>
    <dbReference type="NCBI Taxonomy" id="324854"/>
    <lineage>
        <taxon>Bacteria</taxon>
        <taxon>Bacillati</taxon>
        <taxon>Bacillota</taxon>
        <taxon>Bacilli</taxon>
        <taxon>Bacillales</taxon>
        <taxon>Bacillaceae</taxon>
        <taxon>Metabacillus</taxon>
    </lineage>
</organism>
<accession>A0ABT9Z2R7</accession>
<dbReference type="Proteomes" id="UP001232245">
    <property type="component" value="Unassembled WGS sequence"/>
</dbReference>
<evidence type="ECO:0000313" key="8">
    <source>
        <dbReference type="Proteomes" id="UP001232245"/>
    </source>
</evidence>